<comment type="caution">
    <text evidence="2">The sequence shown here is derived from an EMBL/GenBank/DDBJ whole genome shotgun (WGS) entry which is preliminary data.</text>
</comment>
<keyword evidence="1" id="KW-0732">Signal</keyword>
<name>A0AAV4UK11_9ARAC</name>
<feature type="signal peptide" evidence="1">
    <location>
        <begin position="1"/>
        <end position="22"/>
    </location>
</feature>
<reference evidence="2 3" key="1">
    <citation type="submission" date="2021-06" db="EMBL/GenBank/DDBJ databases">
        <title>Caerostris darwini draft genome.</title>
        <authorList>
            <person name="Kono N."/>
            <person name="Arakawa K."/>
        </authorList>
    </citation>
    <scope>NUCLEOTIDE SEQUENCE [LARGE SCALE GENOMIC DNA]</scope>
</reference>
<accession>A0AAV4UK11</accession>
<proteinExistence type="predicted"/>
<keyword evidence="3" id="KW-1185">Reference proteome</keyword>
<sequence>MVFYDVLSAALCLLWLPTLIQGRMLPDGYRYTLDLKKDKIYDYSNDISILPYIGKGRSKAHITRQALSANLLEEGSRDCNRRHPDTSSPSPNLYHIGDLKFNVPARTGVGYLKRKVLAECGFLMGLTDFERIPPDFDPEENPSPPELWFKWNKLKATCQVSSVLDRLKEGTGDAVVSVEPLYMLVSLPQVEPPMPEIEMTKVKDVTVKLQGLDVFTSETAAAITSEIKFRMECLVNNEVRDVLKDFMKSELENKSDVNLSKVLFNRQTL</sequence>
<evidence type="ECO:0000313" key="3">
    <source>
        <dbReference type="Proteomes" id="UP001054837"/>
    </source>
</evidence>
<feature type="chain" id="PRO_5043943739" description="Vitellogenin" evidence="1">
    <location>
        <begin position="23"/>
        <end position="269"/>
    </location>
</feature>
<evidence type="ECO:0008006" key="4">
    <source>
        <dbReference type="Google" id="ProtNLM"/>
    </source>
</evidence>
<gene>
    <name evidence="2" type="primary">AVEN_142401_1</name>
    <name evidence="2" type="ORF">CDAR_431801</name>
</gene>
<evidence type="ECO:0000256" key="1">
    <source>
        <dbReference type="SAM" id="SignalP"/>
    </source>
</evidence>
<evidence type="ECO:0000313" key="2">
    <source>
        <dbReference type="EMBL" id="GIY58118.1"/>
    </source>
</evidence>
<dbReference type="Proteomes" id="UP001054837">
    <property type="component" value="Unassembled WGS sequence"/>
</dbReference>
<dbReference type="EMBL" id="BPLQ01011458">
    <property type="protein sequence ID" value="GIY58118.1"/>
    <property type="molecule type" value="Genomic_DNA"/>
</dbReference>
<protein>
    <recommendedName>
        <fullName evidence="4">Vitellogenin</fullName>
    </recommendedName>
</protein>
<organism evidence="2 3">
    <name type="scientific">Caerostris darwini</name>
    <dbReference type="NCBI Taxonomy" id="1538125"/>
    <lineage>
        <taxon>Eukaryota</taxon>
        <taxon>Metazoa</taxon>
        <taxon>Ecdysozoa</taxon>
        <taxon>Arthropoda</taxon>
        <taxon>Chelicerata</taxon>
        <taxon>Arachnida</taxon>
        <taxon>Araneae</taxon>
        <taxon>Araneomorphae</taxon>
        <taxon>Entelegynae</taxon>
        <taxon>Araneoidea</taxon>
        <taxon>Araneidae</taxon>
        <taxon>Caerostris</taxon>
    </lineage>
</organism>
<dbReference type="AlphaFoldDB" id="A0AAV4UK11"/>